<proteinExistence type="predicted"/>
<evidence type="ECO:0000313" key="10">
    <source>
        <dbReference type="Proteomes" id="UP000663866"/>
    </source>
</evidence>
<dbReference type="EMBL" id="CAJNOV010012476">
    <property type="protein sequence ID" value="CAF1489163.1"/>
    <property type="molecule type" value="Genomic_DNA"/>
</dbReference>
<evidence type="ECO:0000313" key="2">
    <source>
        <dbReference type="EMBL" id="CAF1489163.1"/>
    </source>
</evidence>
<dbReference type="Proteomes" id="UP000663842">
    <property type="component" value="Unassembled WGS sequence"/>
</dbReference>
<sequence>MNKFNRRIIRICIGLPLPALPNHPGRAALISGAKRYPASQNIPISNRSASSNSASSPTFDNVEHIRSYSLSRTHSDQSPNMSHLLSSIPLTNRRTSTSDVKEKSRRASSQLVRAPKSLREWHEQPANLLEQPFLLDNVNVQILSPHSERTHPSLFSGNTRSKSEDNLNTELENDDDDDHHHRAIRVSDANEN</sequence>
<evidence type="ECO:0000313" key="5">
    <source>
        <dbReference type="EMBL" id="CAF3944211.1"/>
    </source>
</evidence>
<dbReference type="EMBL" id="CAJOBJ010006778">
    <property type="protein sequence ID" value="CAF4069497.1"/>
    <property type="molecule type" value="Genomic_DNA"/>
</dbReference>
<dbReference type="Proteomes" id="UP000663834">
    <property type="component" value="Unassembled WGS sequence"/>
</dbReference>
<protein>
    <submittedName>
        <fullName evidence="5">Uncharacterized protein</fullName>
    </submittedName>
</protein>
<dbReference type="EMBL" id="CAJOBG010002413">
    <property type="protein sequence ID" value="CAF4005308.1"/>
    <property type="molecule type" value="Genomic_DNA"/>
</dbReference>
<dbReference type="EMBL" id="CAJNOW010018895">
    <property type="protein sequence ID" value="CAF1669358.1"/>
    <property type="molecule type" value="Genomic_DNA"/>
</dbReference>
<evidence type="ECO:0000313" key="6">
    <source>
        <dbReference type="EMBL" id="CAF4005308.1"/>
    </source>
</evidence>
<evidence type="ECO:0000313" key="9">
    <source>
        <dbReference type="Proteomes" id="UP000663842"/>
    </source>
</evidence>
<feature type="region of interest" description="Disordered" evidence="1">
    <location>
        <begin position="146"/>
        <end position="192"/>
    </location>
</feature>
<dbReference type="Proteomes" id="UP000663856">
    <property type="component" value="Unassembled WGS sequence"/>
</dbReference>
<reference evidence="5" key="1">
    <citation type="submission" date="2021-02" db="EMBL/GenBank/DDBJ databases">
        <authorList>
            <person name="Nowell W R."/>
        </authorList>
    </citation>
    <scope>NUCLEOTIDE SEQUENCE</scope>
</reference>
<feature type="compositionally biased region" description="Polar residues" evidence="1">
    <location>
        <begin position="70"/>
        <end position="98"/>
    </location>
</feature>
<dbReference type="EMBL" id="CAJOBF010001376">
    <property type="protein sequence ID" value="CAF3944211.1"/>
    <property type="molecule type" value="Genomic_DNA"/>
</dbReference>
<organism evidence="5 9">
    <name type="scientific">Rotaria magnacalcarata</name>
    <dbReference type="NCBI Taxonomy" id="392030"/>
    <lineage>
        <taxon>Eukaryota</taxon>
        <taxon>Metazoa</taxon>
        <taxon>Spiralia</taxon>
        <taxon>Gnathifera</taxon>
        <taxon>Rotifera</taxon>
        <taxon>Eurotatoria</taxon>
        <taxon>Bdelloidea</taxon>
        <taxon>Philodinida</taxon>
        <taxon>Philodinidae</taxon>
        <taxon>Rotaria</taxon>
    </lineage>
</organism>
<dbReference type="AlphaFoldDB" id="A0A819KGH2"/>
<dbReference type="Proteomes" id="UP000681967">
    <property type="component" value="Unassembled WGS sequence"/>
</dbReference>
<dbReference type="EMBL" id="CAJOBH010008086">
    <property type="protein sequence ID" value="CAF4102969.1"/>
    <property type="molecule type" value="Genomic_DNA"/>
</dbReference>
<dbReference type="Proteomes" id="UP000663855">
    <property type="component" value="Unassembled WGS sequence"/>
</dbReference>
<evidence type="ECO:0000313" key="3">
    <source>
        <dbReference type="EMBL" id="CAF1669358.1"/>
    </source>
</evidence>
<dbReference type="Proteomes" id="UP000663866">
    <property type="component" value="Unassembled WGS sequence"/>
</dbReference>
<comment type="caution">
    <text evidence="5">The sequence shown here is derived from an EMBL/GenBank/DDBJ whole genome shotgun (WGS) entry which is preliminary data.</text>
</comment>
<dbReference type="OrthoDB" id="10045150at2759"/>
<dbReference type="EMBL" id="CAJNRF010006693">
    <property type="protein sequence ID" value="CAF2083891.1"/>
    <property type="molecule type" value="Genomic_DNA"/>
</dbReference>
<name>A0A819KGH2_9BILA</name>
<dbReference type="Proteomes" id="UP000681720">
    <property type="component" value="Unassembled WGS sequence"/>
</dbReference>
<evidence type="ECO:0000313" key="8">
    <source>
        <dbReference type="EMBL" id="CAF4102969.1"/>
    </source>
</evidence>
<feature type="region of interest" description="Disordered" evidence="1">
    <location>
        <begin position="70"/>
        <end position="110"/>
    </location>
</feature>
<evidence type="ECO:0000313" key="4">
    <source>
        <dbReference type="EMBL" id="CAF2083891.1"/>
    </source>
</evidence>
<accession>A0A819KGH2</accession>
<evidence type="ECO:0000256" key="1">
    <source>
        <dbReference type="SAM" id="MobiDB-lite"/>
    </source>
</evidence>
<keyword evidence="10" id="KW-1185">Reference proteome</keyword>
<gene>
    <name evidence="8" type="ORF">BYL167_LOCUS19214</name>
    <name evidence="2" type="ORF">CJN711_LOCUS26618</name>
    <name evidence="7" type="ORF">GIL414_LOCUS15430</name>
    <name evidence="3" type="ORF">KQP761_LOCUS33935</name>
    <name evidence="6" type="ORF">OVN521_LOCUS15293</name>
    <name evidence="5" type="ORF">UXM345_LOCUS12942</name>
    <name evidence="4" type="ORF">WKI299_LOCUS16731</name>
</gene>
<evidence type="ECO:0000313" key="7">
    <source>
        <dbReference type="EMBL" id="CAF4069497.1"/>
    </source>
</evidence>